<dbReference type="AlphaFoldDB" id="A0A1W9NW41"/>
<reference evidence="2" key="1">
    <citation type="submission" date="2017-03" db="EMBL/GenBank/DDBJ databases">
        <title>Novel pathways for hydrocarbon cycling and metabolic interdependencies in hydrothermal sediment communities.</title>
        <authorList>
            <person name="Dombrowski N."/>
            <person name="Seitz K."/>
            <person name="Teske A."/>
            <person name="Baker B."/>
        </authorList>
    </citation>
    <scope>NUCLEOTIDE SEQUENCE [LARGE SCALE GENOMIC DNA]</scope>
</reference>
<protein>
    <submittedName>
        <fullName evidence="1">Uncharacterized protein</fullName>
    </submittedName>
</protein>
<dbReference type="STRING" id="1968527.B5M47_03995"/>
<sequence length="144" mass="17241">MKGTAKKIRELLKIVRVWPVEGIKELSEAVGVDRHSANYTVRDFLRRGELVVENGMYRYRDRPKNKLIDKIWRAWRYCPQWTVNEIAQLVEANREIVMLYTRLYCRAGYVEKIGRKKTQFGYEAVYRLKDRNNLKERPCIGKRC</sequence>
<evidence type="ECO:0000313" key="1">
    <source>
        <dbReference type="EMBL" id="OQX50302.1"/>
    </source>
</evidence>
<gene>
    <name evidence="1" type="ORF">B5M47_03995</name>
</gene>
<accession>A0A1W9NW41</accession>
<name>A0A1W9NW41_UNCC3</name>
<organism evidence="1 2">
    <name type="scientific">candidate division CPR3 bacterium 4484_211</name>
    <dbReference type="NCBI Taxonomy" id="1968527"/>
    <lineage>
        <taxon>Bacteria</taxon>
        <taxon>Bacteria division CPR3</taxon>
    </lineage>
</organism>
<comment type="caution">
    <text evidence="1">The sequence shown here is derived from an EMBL/GenBank/DDBJ whole genome shotgun (WGS) entry which is preliminary data.</text>
</comment>
<proteinExistence type="predicted"/>
<dbReference type="EMBL" id="MZGJ01000038">
    <property type="protein sequence ID" value="OQX50302.1"/>
    <property type="molecule type" value="Genomic_DNA"/>
</dbReference>
<dbReference type="Proteomes" id="UP000192520">
    <property type="component" value="Unassembled WGS sequence"/>
</dbReference>
<evidence type="ECO:0000313" key="2">
    <source>
        <dbReference type="Proteomes" id="UP000192520"/>
    </source>
</evidence>